<feature type="compositionally biased region" description="Basic and acidic residues" evidence="1">
    <location>
        <begin position="15"/>
        <end position="31"/>
    </location>
</feature>
<feature type="compositionally biased region" description="Polar residues" evidence="1">
    <location>
        <begin position="1"/>
        <end position="11"/>
    </location>
</feature>
<proteinExistence type="predicted"/>
<evidence type="ECO:0000313" key="3">
    <source>
        <dbReference type="Proteomes" id="UP000019460"/>
    </source>
</evidence>
<gene>
    <name evidence="2" type="ORF">D779_2798</name>
</gene>
<name>W9V4A7_9GAMM</name>
<evidence type="ECO:0000313" key="2">
    <source>
        <dbReference type="EMBL" id="EXJ14323.1"/>
    </source>
</evidence>
<dbReference type="STRING" id="1249627.D779_2798"/>
<sequence length="41" mass="4502">MLLANPLTQVSGGRMTRDTRSKNHDTCHKDTPPFIMGLGFG</sequence>
<protein>
    <submittedName>
        <fullName evidence="2">Uncharacterized protein</fullName>
    </submittedName>
</protein>
<reference evidence="2 3" key="1">
    <citation type="submission" date="2012-11" db="EMBL/GenBank/DDBJ databases">
        <title>Genome assembly of Thiorhodococcus sp. AK35.</title>
        <authorList>
            <person name="Nupur N."/>
            <person name="Khatri I."/>
            <person name="Subramanian S."/>
            <person name="Pinnaka A."/>
        </authorList>
    </citation>
    <scope>NUCLEOTIDE SEQUENCE [LARGE SCALE GENOMIC DNA]</scope>
    <source>
        <strain evidence="2 3">AK35</strain>
    </source>
</reference>
<accession>W9V4A7</accession>
<evidence type="ECO:0000256" key="1">
    <source>
        <dbReference type="SAM" id="MobiDB-lite"/>
    </source>
</evidence>
<keyword evidence="3" id="KW-1185">Reference proteome</keyword>
<dbReference type="AlphaFoldDB" id="W9V4A7"/>
<dbReference type="Proteomes" id="UP000019460">
    <property type="component" value="Unassembled WGS sequence"/>
</dbReference>
<dbReference type="EMBL" id="AONC01000043">
    <property type="protein sequence ID" value="EXJ14323.1"/>
    <property type="molecule type" value="Genomic_DNA"/>
</dbReference>
<feature type="region of interest" description="Disordered" evidence="1">
    <location>
        <begin position="1"/>
        <end position="41"/>
    </location>
</feature>
<organism evidence="2 3">
    <name type="scientific">Imhoffiella purpurea</name>
    <dbReference type="NCBI Taxonomy" id="1249627"/>
    <lineage>
        <taxon>Bacteria</taxon>
        <taxon>Pseudomonadati</taxon>
        <taxon>Pseudomonadota</taxon>
        <taxon>Gammaproteobacteria</taxon>
        <taxon>Chromatiales</taxon>
        <taxon>Chromatiaceae</taxon>
        <taxon>Imhoffiella</taxon>
    </lineage>
</organism>
<comment type="caution">
    <text evidence="2">The sequence shown here is derived from an EMBL/GenBank/DDBJ whole genome shotgun (WGS) entry which is preliminary data.</text>
</comment>